<dbReference type="EMBL" id="OOIL02006718">
    <property type="protein sequence ID" value="VFR01040.1"/>
    <property type="molecule type" value="Genomic_DNA"/>
</dbReference>
<organism evidence="1 2">
    <name type="scientific">Cuscuta campestris</name>
    <dbReference type="NCBI Taxonomy" id="132261"/>
    <lineage>
        <taxon>Eukaryota</taxon>
        <taxon>Viridiplantae</taxon>
        <taxon>Streptophyta</taxon>
        <taxon>Embryophyta</taxon>
        <taxon>Tracheophyta</taxon>
        <taxon>Spermatophyta</taxon>
        <taxon>Magnoliopsida</taxon>
        <taxon>eudicotyledons</taxon>
        <taxon>Gunneridae</taxon>
        <taxon>Pentapetalae</taxon>
        <taxon>asterids</taxon>
        <taxon>lamiids</taxon>
        <taxon>Solanales</taxon>
        <taxon>Convolvulaceae</taxon>
        <taxon>Cuscuteae</taxon>
        <taxon>Cuscuta</taxon>
        <taxon>Cuscuta subgen. Grammica</taxon>
        <taxon>Cuscuta sect. Cleistogrammica</taxon>
    </lineage>
</organism>
<dbReference type="PROSITE" id="PS51257">
    <property type="entry name" value="PROKAR_LIPOPROTEIN"/>
    <property type="match status" value="1"/>
</dbReference>
<sequence length="89" mass="9870">MNRVGDRRLSSIGAAAVTVAAAGCRLLHRPPPRPKPRLSLSSFPPFPFSCNCSSIYTRMIVPLISSHWRIDFSDKCGGALERLDRFSPR</sequence>
<protein>
    <submittedName>
        <fullName evidence="1">Uncharacterized protein</fullName>
    </submittedName>
</protein>
<reference evidence="1 2" key="1">
    <citation type="submission" date="2018-04" db="EMBL/GenBank/DDBJ databases">
        <authorList>
            <person name="Vogel A."/>
        </authorList>
    </citation>
    <scope>NUCLEOTIDE SEQUENCE [LARGE SCALE GENOMIC DNA]</scope>
</reference>
<dbReference type="AlphaFoldDB" id="A0A484NJ71"/>
<gene>
    <name evidence="1" type="ORF">CCAM_LOCUS42815</name>
</gene>
<evidence type="ECO:0000313" key="2">
    <source>
        <dbReference type="Proteomes" id="UP000595140"/>
    </source>
</evidence>
<evidence type="ECO:0000313" key="1">
    <source>
        <dbReference type="EMBL" id="VFR01040.1"/>
    </source>
</evidence>
<proteinExistence type="predicted"/>
<name>A0A484NJ71_9ASTE</name>
<keyword evidence="2" id="KW-1185">Reference proteome</keyword>
<accession>A0A484NJ71</accession>
<dbReference type="Proteomes" id="UP000595140">
    <property type="component" value="Unassembled WGS sequence"/>
</dbReference>